<evidence type="ECO:0000256" key="1">
    <source>
        <dbReference type="SAM" id="MobiDB-lite"/>
    </source>
</evidence>
<dbReference type="OMA" id="TSNVKRW"/>
<evidence type="ECO:0000313" key="2">
    <source>
        <dbReference type="EMBL" id="KII69934.1"/>
    </source>
</evidence>
<feature type="compositionally biased region" description="Basic and acidic residues" evidence="1">
    <location>
        <begin position="584"/>
        <end position="620"/>
    </location>
</feature>
<feature type="compositionally biased region" description="Basic and acidic residues" evidence="1">
    <location>
        <begin position="444"/>
        <end position="480"/>
    </location>
</feature>
<accession>A0A0C2IX66</accession>
<protein>
    <submittedName>
        <fullName evidence="2">Uncharacterized protein</fullName>
    </submittedName>
</protein>
<feature type="compositionally biased region" description="Basic and acidic residues" evidence="1">
    <location>
        <begin position="654"/>
        <end position="690"/>
    </location>
</feature>
<feature type="compositionally biased region" description="Basic and acidic residues" evidence="1">
    <location>
        <begin position="304"/>
        <end position="340"/>
    </location>
</feature>
<gene>
    <name evidence="2" type="ORF">RF11_15717</name>
</gene>
<keyword evidence="3" id="KW-1185">Reference proteome</keyword>
<feature type="compositionally biased region" description="Basic and acidic residues" evidence="1">
    <location>
        <begin position="374"/>
        <end position="410"/>
    </location>
</feature>
<feature type="compositionally biased region" description="Basic and acidic residues" evidence="1">
    <location>
        <begin position="724"/>
        <end position="760"/>
    </location>
</feature>
<comment type="caution">
    <text evidence="2">The sequence shown here is derived from an EMBL/GenBank/DDBJ whole genome shotgun (WGS) entry which is preliminary data.</text>
</comment>
<evidence type="ECO:0000313" key="3">
    <source>
        <dbReference type="Proteomes" id="UP000031668"/>
    </source>
</evidence>
<feature type="compositionally biased region" description="Basic and acidic residues" evidence="1">
    <location>
        <begin position="32"/>
        <end position="68"/>
    </location>
</feature>
<dbReference type="Proteomes" id="UP000031668">
    <property type="component" value="Unassembled WGS sequence"/>
</dbReference>
<feature type="compositionally biased region" description="Basic and acidic residues" evidence="1">
    <location>
        <begin position="94"/>
        <end position="130"/>
    </location>
</feature>
<sequence>MKRNEDRRRKRRDVSLDEALEEPEQGYRRKIKGDISERETSNVKRWDKDRQRGDLDEDIEREKYEENRRRKKRDTSLDEASEEPAQVEGRGKRKGDISERETSNVKRWDKDRQRGDLDEDIEREKYEENRRRKKRNPQIYFKGDTSLDEASEEPAQVEGRGKRKGDISERETSNVKRWDKDRQRGDLDEDIEREKYEENRRRKKRNPQIYFKGDTSLDEASEEPAQVEGRGKRKGDISERETSNVKRWDKDRQRGDLDEDIEREKYEENRRRKKRNPQIYFKGDTSLDEASEEPAQVEGRGKRKGDISERETSNVKRWDKDRQRGDLDEDIEREKYEENRRRKKRNPQIYFKGDTSLDEASEEPAQVEGRGKRKGDISERETSNVKRWDKDRQRGDLDEDIEREKYEENRRRKKRNPQIYFKGDTSLDEASEEPAQVEGRGKRKGDISERETSNVKRWDKDRQRGDLDEDIEREKYEENRRRKKRNPQIYFKGDTSLDEASEEPAQVEGRGKRKGDISERETSNVKRWDKDRQRGDLDEDIEREKYEENRRRKKRNPQIYFKGDTSLDEASEEPAQVEGRGKRKGDISERETSNVKRWDKDRQRGDLDEDIEREKYEENRRRKKRNPQIYFKGDTSLDEASEEPAQVEGRGKRKGDISERETSNVKRWDKDRQRGDLDEDIEREKYEENRRRKKRNPQIYFKGDTSLDEASEEPAQVEGRGKRKGDISERETSNVKRWDKDRQRGDLDEDIEREKYEENRRRKKRNPQIYFKGDTSLDEASEEPAQVEGRGKRKGDISERETSNVKRWDKDRQRGDLDEDIEREKYEENRRRKKRNPQIYFKGDTSLDEASEEPAQVEGRGKRKGDISERETSNVKRWDKDRQRGDLDEDIEREKYEENRRRKKRNPQMFFAFSNST</sequence>
<feature type="compositionally biased region" description="Basic and acidic residues" evidence="1">
    <location>
        <begin position="234"/>
        <end position="270"/>
    </location>
</feature>
<dbReference type="AlphaFoldDB" id="A0A0C2IX66"/>
<dbReference type="EMBL" id="JWZT01002253">
    <property type="protein sequence ID" value="KII69934.1"/>
    <property type="molecule type" value="Genomic_DNA"/>
</dbReference>
<feature type="region of interest" description="Disordered" evidence="1">
    <location>
        <begin position="1"/>
        <end position="917"/>
    </location>
</feature>
<reference evidence="2 3" key="1">
    <citation type="journal article" date="2014" name="Genome Biol. Evol.">
        <title>The genome of the myxosporean Thelohanellus kitauei shows adaptations to nutrient acquisition within its fish host.</title>
        <authorList>
            <person name="Yang Y."/>
            <person name="Xiong J."/>
            <person name="Zhou Z."/>
            <person name="Huo F."/>
            <person name="Miao W."/>
            <person name="Ran C."/>
            <person name="Liu Y."/>
            <person name="Zhang J."/>
            <person name="Feng J."/>
            <person name="Wang M."/>
            <person name="Wang M."/>
            <person name="Wang L."/>
            <person name="Yao B."/>
        </authorList>
    </citation>
    <scope>NUCLEOTIDE SEQUENCE [LARGE SCALE GENOMIC DNA]</scope>
    <source>
        <strain evidence="2">Wuqing</strain>
    </source>
</reference>
<proteinExistence type="predicted"/>
<feature type="compositionally biased region" description="Basic and acidic residues" evidence="1">
    <location>
        <begin position="164"/>
        <end position="200"/>
    </location>
</feature>
<feature type="compositionally biased region" description="Basic and acidic residues" evidence="1">
    <location>
        <begin position="794"/>
        <end position="830"/>
    </location>
</feature>
<feature type="compositionally biased region" description="Basic and acidic residues" evidence="1">
    <location>
        <begin position="864"/>
        <end position="900"/>
    </location>
</feature>
<feature type="compositionally biased region" description="Basic and acidic residues" evidence="1">
    <location>
        <begin position="514"/>
        <end position="550"/>
    </location>
</feature>
<name>A0A0C2IX66_THEKT</name>
<organism evidence="2 3">
    <name type="scientific">Thelohanellus kitauei</name>
    <name type="common">Myxosporean</name>
    <dbReference type="NCBI Taxonomy" id="669202"/>
    <lineage>
        <taxon>Eukaryota</taxon>
        <taxon>Metazoa</taxon>
        <taxon>Cnidaria</taxon>
        <taxon>Myxozoa</taxon>
        <taxon>Myxosporea</taxon>
        <taxon>Bivalvulida</taxon>
        <taxon>Platysporina</taxon>
        <taxon>Myxobolidae</taxon>
        <taxon>Thelohanellus</taxon>
    </lineage>
</organism>